<comment type="caution">
    <text evidence="9">The sequence shown here is derived from an EMBL/GenBank/DDBJ whole genome shotgun (WGS) entry which is preliminary data.</text>
</comment>
<dbReference type="PANTHER" id="PTHR45453">
    <property type="entry name" value="PHOSPHATE REGULON SENSOR PROTEIN PHOR"/>
    <property type="match status" value="1"/>
</dbReference>
<keyword evidence="6" id="KW-0902">Two-component regulatory system</keyword>
<dbReference type="Pfam" id="PF02518">
    <property type="entry name" value="HATPase_c"/>
    <property type="match status" value="1"/>
</dbReference>
<evidence type="ECO:0000256" key="4">
    <source>
        <dbReference type="ARBA" id="ARBA00022679"/>
    </source>
</evidence>
<protein>
    <recommendedName>
        <fullName evidence="7">Sensor-like histidine kinase SenX3</fullName>
        <ecNumber evidence="2">2.7.13.3</ecNumber>
    </recommendedName>
</protein>
<dbReference type="InterPro" id="IPR036890">
    <property type="entry name" value="HATPase_C_sf"/>
</dbReference>
<evidence type="ECO:0000256" key="7">
    <source>
        <dbReference type="ARBA" id="ARBA00039401"/>
    </source>
</evidence>
<evidence type="ECO:0000259" key="8">
    <source>
        <dbReference type="PROSITE" id="PS50109"/>
    </source>
</evidence>
<organism evidence="9 10">
    <name type="scientific">Galliscardovia ingluviei</name>
    <dbReference type="NCBI Taxonomy" id="1769422"/>
    <lineage>
        <taxon>Bacteria</taxon>
        <taxon>Bacillati</taxon>
        <taxon>Actinomycetota</taxon>
        <taxon>Actinomycetes</taxon>
        <taxon>Bifidobacteriales</taxon>
        <taxon>Bifidobacteriaceae</taxon>
        <taxon>Galliscardovia</taxon>
    </lineage>
</organism>
<dbReference type="InterPro" id="IPR004358">
    <property type="entry name" value="Sig_transdc_His_kin-like_C"/>
</dbReference>
<evidence type="ECO:0000313" key="10">
    <source>
        <dbReference type="Proteomes" id="UP000619536"/>
    </source>
</evidence>
<dbReference type="InterPro" id="IPR005467">
    <property type="entry name" value="His_kinase_dom"/>
</dbReference>
<dbReference type="InterPro" id="IPR050351">
    <property type="entry name" value="BphY/WalK/GraS-like"/>
</dbReference>
<evidence type="ECO:0000256" key="6">
    <source>
        <dbReference type="ARBA" id="ARBA00023012"/>
    </source>
</evidence>
<gene>
    <name evidence="9" type="primary">senX3</name>
    <name evidence="9" type="ORF">GCM10007377_10500</name>
</gene>
<dbReference type="SMART" id="SM00387">
    <property type="entry name" value="HATPase_c"/>
    <property type="match status" value="1"/>
</dbReference>
<comment type="catalytic activity">
    <reaction evidence="1">
        <text>ATP + protein L-histidine = ADP + protein N-phospho-L-histidine.</text>
        <dbReference type="EC" id="2.7.13.3"/>
    </reaction>
</comment>
<dbReference type="GO" id="GO:0000155">
    <property type="term" value="F:phosphorelay sensor kinase activity"/>
    <property type="evidence" value="ECO:0007669"/>
    <property type="project" value="TreeGrafter"/>
</dbReference>
<keyword evidence="4" id="KW-0808">Transferase</keyword>
<sequence>MAVIALGAVLLGLVHMFASAIPASFISQVEQWREDMRMWWHGLLAKLPWVDEREDSESDEDDLNAQATRLLAMLPMVAVLTDDSGRVLRANPKAYQFGVVDDDVIIDERIAQAVAQVRHTGGSTVLQVVTQTPKRYEQRLDDEDEHGASEHGVSASLSDETALRIEVSRRNWLDVTVGSLGSGLVAVLIRDTSAARRFARVQEDFVTNVSQRLLEPMRALKSLGDDLSQDDAEIDQVMASAGKVHDYASVTAHILDDLLLLIQAQTPIDDTHGEVVDINDVVRGAVDDMGQMVQYARVEVRVRYSQTIHVEIDAHQVRAAVACLLANGIIYSPSGSSVDVVIDTVDAVQSASGNGRVARVRVIDRGVGIATQDLPHVFKRFYRGSNQPHWPGRDDIEHGGASGGVGLGLAIVKHVALTHGGSALAWSRPGSGSTFTLTVPALP</sequence>
<dbReference type="AlphaFoldDB" id="A0A8J3APC2"/>
<evidence type="ECO:0000256" key="1">
    <source>
        <dbReference type="ARBA" id="ARBA00000085"/>
    </source>
</evidence>
<reference evidence="9" key="2">
    <citation type="submission" date="2020-09" db="EMBL/GenBank/DDBJ databases">
        <authorList>
            <person name="Sun Q."/>
            <person name="Sedlacek I."/>
        </authorList>
    </citation>
    <scope>NUCLEOTIDE SEQUENCE</scope>
    <source>
        <strain evidence="9">CCM 8606</strain>
    </source>
</reference>
<dbReference type="PANTHER" id="PTHR45453:SF1">
    <property type="entry name" value="PHOSPHATE REGULON SENSOR PROTEIN PHOR"/>
    <property type="match status" value="1"/>
</dbReference>
<dbReference type="GO" id="GO:0004721">
    <property type="term" value="F:phosphoprotein phosphatase activity"/>
    <property type="evidence" value="ECO:0007669"/>
    <property type="project" value="TreeGrafter"/>
</dbReference>
<dbReference type="CDD" id="cd00075">
    <property type="entry name" value="HATPase"/>
    <property type="match status" value="1"/>
</dbReference>
<dbReference type="PRINTS" id="PR00344">
    <property type="entry name" value="BCTRLSENSOR"/>
</dbReference>
<feature type="domain" description="Histidine kinase" evidence="8">
    <location>
        <begin position="208"/>
        <end position="443"/>
    </location>
</feature>
<evidence type="ECO:0000313" key="9">
    <source>
        <dbReference type="EMBL" id="GGI14351.1"/>
    </source>
</evidence>
<keyword evidence="10" id="KW-1185">Reference proteome</keyword>
<dbReference type="SUPFAM" id="SSF55874">
    <property type="entry name" value="ATPase domain of HSP90 chaperone/DNA topoisomerase II/histidine kinase"/>
    <property type="match status" value="1"/>
</dbReference>
<keyword evidence="5 9" id="KW-0418">Kinase</keyword>
<evidence type="ECO:0000256" key="3">
    <source>
        <dbReference type="ARBA" id="ARBA00022553"/>
    </source>
</evidence>
<dbReference type="GO" id="GO:0016036">
    <property type="term" value="P:cellular response to phosphate starvation"/>
    <property type="evidence" value="ECO:0007669"/>
    <property type="project" value="TreeGrafter"/>
</dbReference>
<keyword evidence="3" id="KW-0597">Phosphoprotein</keyword>
<dbReference type="InterPro" id="IPR003594">
    <property type="entry name" value="HATPase_dom"/>
</dbReference>
<reference evidence="9" key="1">
    <citation type="journal article" date="2014" name="Int. J. Syst. Evol. Microbiol.">
        <title>Complete genome sequence of Corynebacterium casei LMG S-19264T (=DSM 44701T), isolated from a smear-ripened cheese.</title>
        <authorList>
            <consortium name="US DOE Joint Genome Institute (JGI-PGF)"/>
            <person name="Walter F."/>
            <person name="Albersmeier A."/>
            <person name="Kalinowski J."/>
            <person name="Ruckert C."/>
        </authorList>
    </citation>
    <scope>NUCLEOTIDE SEQUENCE</scope>
    <source>
        <strain evidence="9">CCM 8606</strain>
    </source>
</reference>
<dbReference type="GO" id="GO:0005886">
    <property type="term" value="C:plasma membrane"/>
    <property type="evidence" value="ECO:0007669"/>
    <property type="project" value="TreeGrafter"/>
</dbReference>
<dbReference type="PROSITE" id="PS50109">
    <property type="entry name" value="HIS_KIN"/>
    <property type="match status" value="1"/>
</dbReference>
<evidence type="ECO:0000256" key="5">
    <source>
        <dbReference type="ARBA" id="ARBA00022777"/>
    </source>
</evidence>
<evidence type="ECO:0000256" key="2">
    <source>
        <dbReference type="ARBA" id="ARBA00012438"/>
    </source>
</evidence>
<proteinExistence type="predicted"/>
<dbReference type="EC" id="2.7.13.3" evidence="2"/>
<dbReference type="Gene3D" id="3.30.565.10">
    <property type="entry name" value="Histidine kinase-like ATPase, C-terminal domain"/>
    <property type="match status" value="1"/>
</dbReference>
<dbReference type="EMBL" id="BMDH01000002">
    <property type="protein sequence ID" value="GGI14351.1"/>
    <property type="molecule type" value="Genomic_DNA"/>
</dbReference>
<name>A0A8J3APC2_9BIFI</name>
<dbReference type="Proteomes" id="UP000619536">
    <property type="component" value="Unassembled WGS sequence"/>
</dbReference>
<accession>A0A8J3APC2</accession>